<evidence type="ECO:0000256" key="8">
    <source>
        <dbReference type="ARBA" id="ARBA00023180"/>
    </source>
</evidence>
<dbReference type="AlphaFoldDB" id="A0A7K9K604"/>
<dbReference type="FunFam" id="3.10.250.10:FF:000016">
    <property type="entry name" value="Scavenger receptor cysteine-rich protein type 12"/>
    <property type="match status" value="1"/>
</dbReference>
<feature type="chain" id="PRO_5029809278" evidence="10">
    <location>
        <begin position="16"/>
        <end position="65"/>
    </location>
</feature>
<keyword evidence="7" id="KW-1015">Disulfide bond</keyword>
<dbReference type="PANTHER" id="PTHR48071:SF27">
    <property type="entry name" value="SCAVENGER RECEPTOR CYSTEINE-RICH TYPE 1 PROTEIN M130-LIKE"/>
    <property type="match status" value="1"/>
</dbReference>
<dbReference type="SMART" id="SM00202">
    <property type="entry name" value="SR"/>
    <property type="match status" value="1"/>
</dbReference>
<proteinExistence type="predicted"/>
<evidence type="ECO:0000313" key="13">
    <source>
        <dbReference type="Proteomes" id="UP000523279"/>
    </source>
</evidence>
<dbReference type="Gene3D" id="3.10.250.10">
    <property type="entry name" value="SRCR-like domain"/>
    <property type="match status" value="1"/>
</dbReference>
<keyword evidence="2" id="KW-0812">Transmembrane</keyword>
<keyword evidence="3 10" id="KW-0732">Signal</keyword>
<dbReference type="SUPFAM" id="SSF56487">
    <property type="entry name" value="SRCR-like"/>
    <property type="match status" value="1"/>
</dbReference>
<protein>
    <submittedName>
        <fullName evidence="12">NETR protein</fullName>
    </submittedName>
</protein>
<evidence type="ECO:0000256" key="6">
    <source>
        <dbReference type="ARBA" id="ARBA00023136"/>
    </source>
</evidence>
<dbReference type="InterPro" id="IPR001190">
    <property type="entry name" value="SRCR"/>
</dbReference>
<feature type="non-terminal residue" evidence="12">
    <location>
        <position position="65"/>
    </location>
</feature>
<dbReference type="PROSITE" id="PS00420">
    <property type="entry name" value="SRCR_1"/>
    <property type="match status" value="1"/>
</dbReference>
<dbReference type="InterPro" id="IPR036772">
    <property type="entry name" value="SRCR-like_dom_sf"/>
</dbReference>
<evidence type="ECO:0000256" key="7">
    <source>
        <dbReference type="ARBA" id="ARBA00023157"/>
    </source>
</evidence>
<evidence type="ECO:0000256" key="2">
    <source>
        <dbReference type="ARBA" id="ARBA00022692"/>
    </source>
</evidence>
<keyword evidence="6" id="KW-0472">Membrane</keyword>
<feature type="domain" description="SRCR" evidence="11">
    <location>
        <begin position="22"/>
        <end position="65"/>
    </location>
</feature>
<dbReference type="Proteomes" id="UP000523279">
    <property type="component" value="Unassembled WGS sequence"/>
</dbReference>
<evidence type="ECO:0000259" key="11">
    <source>
        <dbReference type="PROSITE" id="PS50287"/>
    </source>
</evidence>
<comment type="caution">
    <text evidence="12">The sequence shown here is derived from an EMBL/GenBank/DDBJ whole genome shotgun (WGS) entry which is preliminary data.</text>
</comment>
<comment type="subcellular location">
    <subcellularLocation>
        <location evidence="1">Membrane</location>
        <topology evidence="1">Single-pass membrane protein</topology>
    </subcellularLocation>
</comment>
<feature type="non-terminal residue" evidence="12">
    <location>
        <position position="1"/>
    </location>
</feature>
<keyword evidence="8" id="KW-0325">Glycoprotein</keyword>
<evidence type="ECO:0000256" key="1">
    <source>
        <dbReference type="ARBA" id="ARBA00004167"/>
    </source>
</evidence>
<evidence type="ECO:0000313" key="12">
    <source>
        <dbReference type="EMBL" id="NXH45500.1"/>
    </source>
</evidence>
<evidence type="ECO:0000256" key="9">
    <source>
        <dbReference type="PROSITE-ProRule" id="PRU00196"/>
    </source>
</evidence>
<dbReference type="PANTHER" id="PTHR48071">
    <property type="entry name" value="SRCR DOMAIN-CONTAINING PROTEIN"/>
    <property type="match status" value="1"/>
</dbReference>
<comment type="caution">
    <text evidence="9">Lacks conserved residue(s) required for the propagation of feature annotation.</text>
</comment>
<dbReference type="Pfam" id="PF00530">
    <property type="entry name" value="SRCR"/>
    <property type="match status" value="1"/>
</dbReference>
<dbReference type="GO" id="GO:0016020">
    <property type="term" value="C:membrane"/>
    <property type="evidence" value="ECO:0007669"/>
    <property type="project" value="UniProtKB-SubCell"/>
</dbReference>
<dbReference type="PROSITE" id="PS50287">
    <property type="entry name" value="SRCR_2"/>
    <property type="match status" value="1"/>
</dbReference>
<evidence type="ECO:0000256" key="5">
    <source>
        <dbReference type="ARBA" id="ARBA00022989"/>
    </source>
</evidence>
<keyword evidence="5" id="KW-1133">Transmembrane helix</keyword>
<sequence>CLCLVLLCSLSLSQSTGVGAPLRIVGGKESFEGRVEVYHDGKWGTICDDQWDDRDAEVVCRQLGL</sequence>
<dbReference type="PRINTS" id="PR00258">
    <property type="entry name" value="SPERACTRCPTR"/>
</dbReference>
<reference evidence="12 13" key="1">
    <citation type="submission" date="2019-09" db="EMBL/GenBank/DDBJ databases">
        <title>Bird 10,000 Genomes (B10K) Project - Family phase.</title>
        <authorList>
            <person name="Zhang G."/>
        </authorList>
    </citation>
    <scope>NUCLEOTIDE SEQUENCE [LARGE SCALE GENOMIC DNA]</scope>
    <source>
        <strain evidence="12">B10K-DU-001-34</strain>
        <tissue evidence="12">Muscle</tissue>
    </source>
</reference>
<feature type="signal peptide" evidence="10">
    <location>
        <begin position="1"/>
        <end position="15"/>
    </location>
</feature>
<keyword evidence="13" id="KW-1185">Reference proteome</keyword>
<organism evidence="12 13">
    <name type="scientific">Dicaeum eximium</name>
    <dbReference type="NCBI Taxonomy" id="667154"/>
    <lineage>
        <taxon>Eukaryota</taxon>
        <taxon>Metazoa</taxon>
        <taxon>Chordata</taxon>
        <taxon>Craniata</taxon>
        <taxon>Vertebrata</taxon>
        <taxon>Euteleostomi</taxon>
        <taxon>Archelosauria</taxon>
        <taxon>Archosauria</taxon>
        <taxon>Dinosauria</taxon>
        <taxon>Saurischia</taxon>
        <taxon>Theropoda</taxon>
        <taxon>Coelurosauria</taxon>
        <taxon>Aves</taxon>
        <taxon>Neognathae</taxon>
        <taxon>Neoaves</taxon>
        <taxon>Telluraves</taxon>
        <taxon>Australaves</taxon>
        <taxon>Passeriformes</taxon>
        <taxon>Passeroidea</taxon>
        <taxon>Dicaeidae</taxon>
        <taxon>Dicaeum</taxon>
    </lineage>
</organism>
<dbReference type="EMBL" id="VWZP01006707">
    <property type="protein sequence ID" value="NXH45500.1"/>
    <property type="molecule type" value="Genomic_DNA"/>
</dbReference>
<evidence type="ECO:0000256" key="10">
    <source>
        <dbReference type="SAM" id="SignalP"/>
    </source>
</evidence>
<evidence type="ECO:0000256" key="4">
    <source>
        <dbReference type="ARBA" id="ARBA00022737"/>
    </source>
</evidence>
<evidence type="ECO:0000256" key="3">
    <source>
        <dbReference type="ARBA" id="ARBA00022729"/>
    </source>
</evidence>
<keyword evidence="4" id="KW-0677">Repeat</keyword>
<accession>A0A7K9K604</accession>
<gene>
    <name evidence="12" type="primary">Prss12_3</name>
    <name evidence="12" type="ORF">DICEXI_R15758</name>
</gene>
<name>A0A7K9K604_9PASE</name>